<accession>A0ABS8WT45</accession>
<comment type="caution">
    <text evidence="2">The sequence shown here is derived from an EMBL/GenBank/DDBJ whole genome shotgun (WGS) entry which is preliminary data.</text>
</comment>
<feature type="transmembrane region" description="Helical" evidence="1">
    <location>
        <begin position="29"/>
        <end position="53"/>
    </location>
</feature>
<keyword evidence="1" id="KW-0812">Transmembrane</keyword>
<evidence type="ECO:0000313" key="2">
    <source>
        <dbReference type="EMBL" id="MCE3214732.1"/>
    </source>
</evidence>
<name>A0ABS8WT45_DATST</name>
<reference evidence="2 3" key="1">
    <citation type="journal article" date="2021" name="BMC Genomics">
        <title>Datura genome reveals duplications of psychoactive alkaloid biosynthetic genes and high mutation rate following tissue culture.</title>
        <authorList>
            <person name="Rajewski A."/>
            <person name="Carter-House D."/>
            <person name="Stajich J."/>
            <person name="Litt A."/>
        </authorList>
    </citation>
    <scope>NUCLEOTIDE SEQUENCE [LARGE SCALE GENOMIC DNA]</scope>
    <source>
        <strain evidence="2">AR-01</strain>
    </source>
</reference>
<protein>
    <submittedName>
        <fullName evidence="2">Uncharacterized protein</fullName>
    </submittedName>
</protein>
<dbReference type="Proteomes" id="UP000823775">
    <property type="component" value="Unassembled WGS sequence"/>
</dbReference>
<dbReference type="EMBL" id="JACEIK010009831">
    <property type="protein sequence ID" value="MCE3214732.1"/>
    <property type="molecule type" value="Genomic_DNA"/>
</dbReference>
<evidence type="ECO:0000256" key="1">
    <source>
        <dbReference type="SAM" id="Phobius"/>
    </source>
</evidence>
<organism evidence="2 3">
    <name type="scientific">Datura stramonium</name>
    <name type="common">Jimsonweed</name>
    <name type="synonym">Common thornapple</name>
    <dbReference type="NCBI Taxonomy" id="4076"/>
    <lineage>
        <taxon>Eukaryota</taxon>
        <taxon>Viridiplantae</taxon>
        <taxon>Streptophyta</taxon>
        <taxon>Embryophyta</taxon>
        <taxon>Tracheophyta</taxon>
        <taxon>Spermatophyta</taxon>
        <taxon>Magnoliopsida</taxon>
        <taxon>eudicotyledons</taxon>
        <taxon>Gunneridae</taxon>
        <taxon>Pentapetalae</taxon>
        <taxon>asterids</taxon>
        <taxon>lamiids</taxon>
        <taxon>Solanales</taxon>
        <taxon>Solanaceae</taxon>
        <taxon>Solanoideae</taxon>
        <taxon>Datureae</taxon>
        <taxon>Datura</taxon>
    </lineage>
</organism>
<keyword evidence="3" id="KW-1185">Reference proteome</keyword>
<keyword evidence="1" id="KW-1133">Transmembrane helix</keyword>
<sequence>GTSASKLENKMQTVLSSSVVIYGEFDGEILGGVVVAVVIDVGFHFMVGSIVGAEN</sequence>
<evidence type="ECO:0000313" key="3">
    <source>
        <dbReference type="Proteomes" id="UP000823775"/>
    </source>
</evidence>
<proteinExistence type="predicted"/>
<gene>
    <name evidence="2" type="ORF">HAX54_053169</name>
</gene>
<keyword evidence="1" id="KW-0472">Membrane</keyword>
<feature type="non-terminal residue" evidence="2">
    <location>
        <position position="1"/>
    </location>
</feature>